<dbReference type="Proteomes" id="UP000271624">
    <property type="component" value="Unassembled WGS sequence"/>
</dbReference>
<dbReference type="InterPro" id="IPR025587">
    <property type="entry name" value="DUF4351"/>
</dbReference>
<dbReference type="RefSeq" id="WP_127082531.1">
    <property type="nucleotide sequence ID" value="NZ_RSCL01000009.1"/>
</dbReference>
<proteinExistence type="predicted"/>
<keyword evidence="3" id="KW-1185">Reference proteome</keyword>
<reference evidence="2" key="1">
    <citation type="submission" date="2018-12" db="EMBL/GenBank/DDBJ databases">
        <authorList>
            <person name="Will S."/>
            <person name="Neumann-Schaal M."/>
            <person name="Henke P."/>
        </authorList>
    </citation>
    <scope>NUCLEOTIDE SEQUENCE</scope>
    <source>
        <strain evidence="2">PCC 7102</strain>
    </source>
</reference>
<comment type="caution">
    <text evidence="2">The sequence shown here is derived from an EMBL/GenBank/DDBJ whole genome shotgun (WGS) entry which is preliminary data.</text>
</comment>
<evidence type="ECO:0000259" key="1">
    <source>
        <dbReference type="Pfam" id="PF14261"/>
    </source>
</evidence>
<dbReference type="AlphaFoldDB" id="A0A433VGS2"/>
<dbReference type="PANTHER" id="PTHR35586">
    <property type="entry name" value="SLL1691 PROTEIN"/>
    <property type="match status" value="1"/>
</dbReference>
<dbReference type="Pfam" id="PF14261">
    <property type="entry name" value="DUF4351"/>
    <property type="match status" value="1"/>
</dbReference>
<evidence type="ECO:0000313" key="2">
    <source>
        <dbReference type="EMBL" id="RUT05303.1"/>
    </source>
</evidence>
<accession>A0A433VGS2</accession>
<protein>
    <recommendedName>
        <fullName evidence="1">DUF4351 domain-containing protein</fullName>
    </recommendedName>
</protein>
<dbReference type="EMBL" id="RSCL01000009">
    <property type="protein sequence ID" value="RUT05303.1"/>
    <property type="molecule type" value="Genomic_DNA"/>
</dbReference>
<dbReference type="PANTHER" id="PTHR35586:SF1">
    <property type="entry name" value="SLL1691 PROTEIN"/>
    <property type="match status" value="1"/>
</dbReference>
<evidence type="ECO:0000313" key="3">
    <source>
        <dbReference type="Proteomes" id="UP000271624"/>
    </source>
</evidence>
<dbReference type="OrthoDB" id="444889at2"/>
<feature type="domain" description="DUF4351" evidence="1">
    <location>
        <begin position="16"/>
        <end position="74"/>
    </location>
</feature>
<gene>
    <name evidence="2" type="ORF">DSM106972_041240</name>
</gene>
<organism evidence="2 3">
    <name type="scientific">Dulcicalothrix desertica PCC 7102</name>
    <dbReference type="NCBI Taxonomy" id="232991"/>
    <lineage>
        <taxon>Bacteria</taxon>
        <taxon>Bacillati</taxon>
        <taxon>Cyanobacteriota</taxon>
        <taxon>Cyanophyceae</taxon>
        <taxon>Nostocales</taxon>
        <taxon>Calotrichaceae</taxon>
        <taxon>Dulcicalothrix</taxon>
    </lineage>
</organism>
<sequence length="77" mass="9151">MKESVIYQDILQQGRQEGRQEEAFEVIRRLLNRRFKNVDTLLIEKVRVLSTEQLENLAEAFVDFANISDLEVWLNNQ</sequence>
<reference evidence="2" key="2">
    <citation type="journal article" date="2019" name="Genome Biol. Evol.">
        <title>Day and night: Metabolic profiles and evolutionary relationships of six axenic non-marine cyanobacteria.</title>
        <authorList>
            <person name="Will S.E."/>
            <person name="Henke P."/>
            <person name="Boedeker C."/>
            <person name="Huang S."/>
            <person name="Brinkmann H."/>
            <person name="Rohde M."/>
            <person name="Jarek M."/>
            <person name="Friedl T."/>
            <person name="Seufert S."/>
            <person name="Schumacher M."/>
            <person name="Overmann J."/>
            <person name="Neumann-Schaal M."/>
            <person name="Petersen J."/>
        </authorList>
    </citation>
    <scope>NUCLEOTIDE SEQUENCE [LARGE SCALE GENOMIC DNA]</scope>
    <source>
        <strain evidence="2">PCC 7102</strain>
    </source>
</reference>
<name>A0A433VGS2_9CYAN</name>